<keyword evidence="2" id="KW-0812">Transmembrane</keyword>
<evidence type="ECO:0000313" key="6">
    <source>
        <dbReference type="EMBL" id="EDK35860.1"/>
    </source>
</evidence>
<dbReference type="KEGG" id="ckl:CKL_3883"/>
<evidence type="ECO:0000313" key="7">
    <source>
        <dbReference type="Proteomes" id="UP000002411"/>
    </source>
</evidence>
<protein>
    <submittedName>
        <fullName evidence="6">Uncharacterized protein</fullName>
    </submittedName>
</protein>
<keyword evidence="7" id="KW-1185">Reference proteome</keyword>
<dbReference type="InterPro" id="IPR058506">
    <property type="entry name" value="DUF8193"/>
</dbReference>
<dbReference type="EMBL" id="CP000673">
    <property type="protein sequence ID" value="EDK35860.1"/>
    <property type="molecule type" value="Genomic_DNA"/>
</dbReference>
<feature type="transmembrane region" description="Helical" evidence="2">
    <location>
        <begin position="42"/>
        <end position="65"/>
    </location>
</feature>
<evidence type="ECO:0000256" key="1">
    <source>
        <dbReference type="SAM" id="MobiDB-lite"/>
    </source>
</evidence>
<feature type="domain" description="DUF8194" evidence="4">
    <location>
        <begin position="297"/>
        <end position="386"/>
    </location>
</feature>
<dbReference type="InterPro" id="IPR058508">
    <property type="entry name" value="DUF8195"/>
</dbReference>
<dbReference type="Pfam" id="PF26615">
    <property type="entry name" value="DUF8195"/>
    <property type="match status" value="1"/>
</dbReference>
<sequence>MPMICTKTATRSVIWIKIKYSHRKYGLCRAFLLRKGGKMKRLFYALLSVSLIFYLLSPIPVYAVGDGNMDGGGSNMGDGTSTNSWTPGNEGVRVTVVRASDHAMVTTPIDLTNRPPNSSIYNFGKVSKLQYNGGRSLSPVKGGYVAIKPTQSVPHVISTNGSNNIEAIKSYFTDEQVIRSIAGLTGMDFDVLIGGEYKLLLEPIAYYKFEGVMIATTATEAAMYDEQVGGLLRRRMVSLSHKNLPLAMFLEVADLGYPAWSGSRSKAASNADIKAALGLGIVRFKDMPAEPPNVSVYDYEYRVNTEVITAITVSGGQSDPEHPVSATFYVNGRSYRVSNIYYPDGDSQLAWIRWTTPSTPQQMTITVTVSGGGSSSKATINVNIVDLDKNPPPNPVADDRNDSFRKSAVPNNPQQTSANWTVWRPWWQEHWVWHSKWVWVGSSENGHWVDRGKWVDEGWWEFDLDRYQASLSASMTIQPDNKSPTASGKAMKSGYGINQTVSARVSTNQSSAVTGAQTAVTYFPEFGYQTYWRLLERMSSGYSARFEFQKNSYSTYNRRTHFSPIWFPDGSYTPYTWLIDSWTPTGMLSVNLTDNVTIRDNLWSDWHIAPQKPH</sequence>
<dbReference type="HOGENOM" id="CLU_038792_1_0_9"/>
<accession>A5N414</accession>
<feature type="domain" description="DUF8195" evidence="5">
    <location>
        <begin position="390"/>
        <end position="606"/>
    </location>
</feature>
<evidence type="ECO:0000259" key="3">
    <source>
        <dbReference type="Pfam" id="PF26613"/>
    </source>
</evidence>
<dbReference type="Pfam" id="PF26614">
    <property type="entry name" value="DUF8194"/>
    <property type="match status" value="1"/>
</dbReference>
<keyword evidence="2" id="KW-0472">Membrane</keyword>
<keyword evidence="2" id="KW-1133">Transmembrane helix</keyword>
<evidence type="ECO:0000256" key="2">
    <source>
        <dbReference type="SAM" id="Phobius"/>
    </source>
</evidence>
<organism evidence="6 7">
    <name type="scientific">Clostridium kluyveri (strain ATCC 8527 / DSM 555 / NBRC 12016 / NCIMB 10680 / K1)</name>
    <dbReference type="NCBI Taxonomy" id="431943"/>
    <lineage>
        <taxon>Bacteria</taxon>
        <taxon>Bacillati</taxon>
        <taxon>Bacillota</taxon>
        <taxon>Clostridia</taxon>
        <taxon>Eubacteriales</taxon>
        <taxon>Clostridiaceae</taxon>
        <taxon>Clostridium</taxon>
    </lineage>
</organism>
<evidence type="ECO:0000259" key="4">
    <source>
        <dbReference type="Pfam" id="PF26614"/>
    </source>
</evidence>
<evidence type="ECO:0000259" key="5">
    <source>
        <dbReference type="Pfam" id="PF26615"/>
    </source>
</evidence>
<proteinExistence type="predicted"/>
<dbReference type="Pfam" id="PF26613">
    <property type="entry name" value="DUF8193"/>
    <property type="match status" value="1"/>
</dbReference>
<dbReference type="AlphaFoldDB" id="A5N414"/>
<reference evidence="6 7" key="1">
    <citation type="journal article" date="2008" name="Proc. Natl. Acad. Sci. U.S.A.">
        <title>The genome of Clostridium kluyveri, a strict anaerobe with unique metabolic features.</title>
        <authorList>
            <person name="Seedorf H."/>
            <person name="Fricke W.F."/>
            <person name="Veith B."/>
            <person name="Brueggemann H."/>
            <person name="Liesegang H."/>
            <person name="Strittmatter A."/>
            <person name="Miethke M."/>
            <person name="Buckel W."/>
            <person name="Hinderberger J."/>
            <person name="Li F."/>
            <person name="Hagemeier C."/>
            <person name="Thauer R.K."/>
            <person name="Gottschalk G."/>
        </authorList>
    </citation>
    <scope>NUCLEOTIDE SEQUENCE [LARGE SCALE GENOMIC DNA]</scope>
    <source>
        <strain evidence="7">ATCC 8527 / DSM 555 / NCIMB 10680</strain>
    </source>
</reference>
<dbReference type="InterPro" id="IPR058507">
    <property type="entry name" value="DUF8194"/>
</dbReference>
<feature type="domain" description="DUF8193" evidence="3">
    <location>
        <begin position="65"/>
        <end position="283"/>
    </location>
</feature>
<dbReference type="STRING" id="431943.CKL_3883"/>
<dbReference type="eggNOG" id="COG1572">
    <property type="taxonomic scope" value="Bacteria"/>
</dbReference>
<name>A5N414_CLOK5</name>
<gene>
    <name evidence="6" type="ordered locus">CKL_3883</name>
</gene>
<feature type="region of interest" description="Disordered" evidence="1">
    <location>
        <begin position="386"/>
        <end position="416"/>
    </location>
</feature>
<dbReference type="Proteomes" id="UP000002411">
    <property type="component" value="Chromosome"/>
</dbReference>